<gene>
    <name evidence="4" type="ORF">C2E20_3773</name>
</gene>
<dbReference type="PANTHER" id="PTHR43102:SF2">
    <property type="entry name" value="GAF DOMAIN-CONTAINING PROTEIN"/>
    <property type="match status" value="1"/>
</dbReference>
<dbReference type="InterPro" id="IPR029016">
    <property type="entry name" value="GAF-like_dom_sf"/>
</dbReference>
<dbReference type="SMART" id="SM00065">
    <property type="entry name" value="GAF"/>
    <property type="match status" value="1"/>
</dbReference>
<dbReference type="AlphaFoldDB" id="A0A2P6VFS0"/>
<dbReference type="Pfam" id="PF00665">
    <property type="entry name" value="rve"/>
    <property type="match status" value="1"/>
</dbReference>
<proteinExistence type="predicted"/>
<evidence type="ECO:0000313" key="5">
    <source>
        <dbReference type="Proteomes" id="UP000239649"/>
    </source>
</evidence>
<evidence type="ECO:0000256" key="1">
    <source>
        <dbReference type="ARBA" id="ARBA00023170"/>
    </source>
</evidence>
<keyword evidence="1" id="KW-0675">Receptor</keyword>
<feature type="domain" description="Integrase catalytic" evidence="3">
    <location>
        <begin position="130"/>
        <end position="296"/>
    </location>
</feature>
<keyword evidence="5" id="KW-1185">Reference proteome</keyword>
<name>A0A2P6VFS0_9CHLO</name>
<comment type="caution">
    <text evidence="4">The sequence shown here is derived from an EMBL/GenBank/DDBJ whole genome shotgun (WGS) entry which is preliminary data.</text>
</comment>
<dbReference type="Gene3D" id="3.30.420.10">
    <property type="entry name" value="Ribonuclease H-like superfamily/Ribonuclease H"/>
    <property type="match status" value="1"/>
</dbReference>
<dbReference type="OrthoDB" id="1166510at2759"/>
<dbReference type="GO" id="GO:0003676">
    <property type="term" value="F:nucleic acid binding"/>
    <property type="evidence" value="ECO:0007669"/>
    <property type="project" value="InterPro"/>
</dbReference>
<dbReference type="Proteomes" id="UP000239649">
    <property type="component" value="Unassembled WGS sequence"/>
</dbReference>
<dbReference type="STRING" id="554055.A0A2P6VFS0"/>
<evidence type="ECO:0000313" key="4">
    <source>
        <dbReference type="EMBL" id="PSC72944.1"/>
    </source>
</evidence>
<dbReference type="InterPro" id="IPR036397">
    <property type="entry name" value="RNaseH_sf"/>
</dbReference>
<dbReference type="InterPro" id="IPR003018">
    <property type="entry name" value="GAF"/>
</dbReference>
<feature type="region of interest" description="Disordered" evidence="2">
    <location>
        <begin position="319"/>
        <end position="361"/>
    </location>
</feature>
<dbReference type="SUPFAM" id="SSF55781">
    <property type="entry name" value="GAF domain-like"/>
    <property type="match status" value="1"/>
</dbReference>
<organism evidence="4 5">
    <name type="scientific">Micractinium conductrix</name>
    <dbReference type="NCBI Taxonomy" id="554055"/>
    <lineage>
        <taxon>Eukaryota</taxon>
        <taxon>Viridiplantae</taxon>
        <taxon>Chlorophyta</taxon>
        <taxon>core chlorophytes</taxon>
        <taxon>Trebouxiophyceae</taxon>
        <taxon>Chlorellales</taxon>
        <taxon>Chlorellaceae</taxon>
        <taxon>Chlorella clade</taxon>
        <taxon>Micractinium</taxon>
    </lineage>
</organism>
<dbReference type="Gene3D" id="3.30.450.40">
    <property type="match status" value="1"/>
</dbReference>
<evidence type="ECO:0000256" key="2">
    <source>
        <dbReference type="SAM" id="MobiDB-lite"/>
    </source>
</evidence>
<dbReference type="EMBL" id="LHPF02000008">
    <property type="protein sequence ID" value="PSC72944.1"/>
    <property type="molecule type" value="Genomic_DNA"/>
</dbReference>
<feature type="region of interest" description="Disordered" evidence="2">
    <location>
        <begin position="602"/>
        <end position="633"/>
    </location>
</feature>
<dbReference type="InterPro" id="IPR001584">
    <property type="entry name" value="Integrase_cat-core"/>
</dbReference>
<dbReference type="PANTHER" id="PTHR43102">
    <property type="entry name" value="SLR1143 PROTEIN"/>
    <property type="match status" value="1"/>
</dbReference>
<evidence type="ECO:0000259" key="3">
    <source>
        <dbReference type="PROSITE" id="PS50994"/>
    </source>
</evidence>
<sequence>MVRPKELSNRLLRQFHLEKTIDGKEVLLRSVSRNDELGIAVSRKVLVVAAEEVPAFFAKHHGIQGQGWNSPARLFHHLHHAVPTQLMPAPGGQPRLVHGAEGFTVETAKAWCTECPVRADMAAKKPAEKRVVHPIVAIMTLMHLAADLIDLGAGRDERYRYVLVVIDVFSRYCWLYPLASKTTIGVARHLYFQFMRTQVPAKLQTDNGLEFCGKEVKELCELFNVRHAKSMPGHPETNGCVERKNRELKNKIRALLMACPLFDWAFHVLTVMQMVNNSPTSALGGMAPTKALFGTLPSNMNLPLLDDIVRLLGFTSSAEANDADTPPAPATRKGSAAQPKRRRTLSELVLPSDSEDEASDDAALDEATLQIAATASPLGRRSTRTNAGGRLSQLVADELLDEAGEVPTRALPQRATAMRSPSGKRRAATSLLDQLAAIAAECDAADELDKVDDSSDGAGTSADAEAAAILTAHHGAHQEQVLALHVRNRQRIRSQGGKGGAEFDIGDAVLLKPASMGKVGTSTIQRKRLTCRVVGVAEQTGKYHLRCNTGLLKGTYGGGEVLRPAPAESAAELNFAADADSSEAPLVTLTAAARQPIQVKPGHPHVEAQPVSAPPAPPASAAALHNGGGGSTGMGAAAEHGLPGPGLDAFGSPMTSTTALPGLHAQAAEADATWRSAAAGSNGSAAGAAGAACPAPDRRAGAGEGRAAEAAHEVARLAEVQQSLSVVKGGHKGLDSITQLVAQLYRVPLAAINLIAEHRLEFASVAGPLKEAWGTGTDRAGTFCEALLLPQVHTLLCIPDTTQDYRFRCLACVSQDPHIRFYCGTPLVSSRGHRLGSLCVFDLTPRTLSTDALNLLASLAEMAARLLEESQVEELEKEQRARRKAAAAALQREPRVVRAAVLLCDASSRRWPILWANAGAAALSGLPQKVLRNSGFFEVFVPDHGPSTPPELQAAVDKQQAVKARISLPGAGRHAEVQFSPASLQQLEGEESHPLIDVSAALRATGAPAGAADMATDLMWAAIEA</sequence>
<dbReference type="PROSITE" id="PS50994">
    <property type="entry name" value="INTEGRASE"/>
    <property type="match status" value="1"/>
</dbReference>
<reference evidence="4 5" key="1">
    <citation type="journal article" date="2018" name="Plant J.">
        <title>Genome sequences of Chlorella sorokiniana UTEX 1602 and Micractinium conductrix SAG 241.80: implications to maltose excretion by a green alga.</title>
        <authorList>
            <person name="Arriola M.B."/>
            <person name="Velmurugan N."/>
            <person name="Zhang Y."/>
            <person name="Plunkett M.H."/>
            <person name="Hondzo H."/>
            <person name="Barney B.M."/>
        </authorList>
    </citation>
    <scope>NUCLEOTIDE SEQUENCE [LARGE SCALE GENOMIC DNA]</scope>
    <source>
        <strain evidence="4 5">SAG 241.80</strain>
    </source>
</reference>
<protein>
    <submittedName>
        <fullName evidence="4">Tyrosine-kinase TXK</fullName>
    </submittedName>
</protein>
<dbReference type="InterPro" id="IPR012337">
    <property type="entry name" value="RNaseH-like_sf"/>
</dbReference>
<dbReference type="GO" id="GO:0015074">
    <property type="term" value="P:DNA integration"/>
    <property type="evidence" value="ECO:0007669"/>
    <property type="project" value="InterPro"/>
</dbReference>
<dbReference type="GO" id="GO:0016301">
    <property type="term" value="F:kinase activity"/>
    <property type="evidence" value="ECO:0007669"/>
    <property type="project" value="UniProtKB-KW"/>
</dbReference>
<accession>A0A2P6VFS0</accession>
<dbReference type="SUPFAM" id="SSF53098">
    <property type="entry name" value="Ribonuclease H-like"/>
    <property type="match status" value="1"/>
</dbReference>